<evidence type="ECO:0000313" key="1">
    <source>
        <dbReference type="EMBL" id="KAK2716379.1"/>
    </source>
</evidence>
<dbReference type="EMBL" id="JAVRJZ010000012">
    <property type="protein sequence ID" value="KAK2716379.1"/>
    <property type="molecule type" value="Genomic_DNA"/>
</dbReference>
<name>A0AA88HYG0_ARTSF</name>
<reference evidence="1" key="1">
    <citation type="submission" date="2023-07" db="EMBL/GenBank/DDBJ databases">
        <title>Chromosome-level genome assembly of Artemia franciscana.</title>
        <authorList>
            <person name="Jo E."/>
        </authorList>
    </citation>
    <scope>NUCLEOTIDE SEQUENCE</scope>
    <source>
        <tissue evidence="1">Whole body</tissue>
    </source>
</reference>
<dbReference type="Proteomes" id="UP001187531">
    <property type="component" value="Unassembled WGS sequence"/>
</dbReference>
<protein>
    <submittedName>
        <fullName evidence="1">Uncharacterized protein</fullName>
    </submittedName>
</protein>
<keyword evidence="2" id="KW-1185">Reference proteome</keyword>
<organism evidence="1 2">
    <name type="scientific">Artemia franciscana</name>
    <name type="common">Brine shrimp</name>
    <name type="synonym">Artemia sanfranciscana</name>
    <dbReference type="NCBI Taxonomy" id="6661"/>
    <lineage>
        <taxon>Eukaryota</taxon>
        <taxon>Metazoa</taxon>
        <taxon>Ecdysozoa</taxon>
        <taxon>Arthropoda</taxon>
        <taxon>Crustacea</taxon>
        <taxon>Branchiopoda</taxon>
        <taxon>Anostraca</taxon>
        <taxon>Artemiidae</taxon>
        <taxon>Artemia</taxon>
    </lineage>
</organism>
<sequence>MASKRSNEDLDTLSPSNIHVSKAIREGGSVYNSPKSKDTSSVLFRMLRCDHGGIGNDGHGKLVKVKILHWTIRGFCPMSVRVNNIKGLGSSILSRDIVK</sequence>
<proteinExistence type="predicted"/>
<dbReference type="AlphaFoldDB" id="A0AA88HYG0"/>
<accession>A0AA88HYG0</accession>
<evidence type="ECO:0000313" key="2">
    <source>
        <dbReference type="Proteomes" id="UP001187531"/>
    </source>
</evidence>
<comment type="caution">
    <text evidence="1">The sequence shown here is derived from an EMBL/GenBank/DDBJ whole genome shotgun (WGS) entry which is preliminary data.</text>
</comment>
<gene>
    <name evidence="1" type="ORF">QYM36_010813</name>
</gene>